<keyword evidence="2" id="KW-0456">Lyase</keyword>
<dbReference type="NCBIfam" id="NF005886">
    <property type="entry name" value="PRK07849.1-1"/>
    <property type="match status" value="1"/>
</dbReference>
<dbReference type="RefSeq" id="WP_204866227.1">
    <property type="nucleotide sequence ID" value="NZ_JAFBBK010000001.1"/>
</dbReference>
<evidence type="ECO:0000313" key="3">
    <source>
        <dbReference type="Proteomes" id="UP000703038"/>
    </source>
</evidence>
<dbReference type="GO" id="GO:0008696">
    <property type="term" value="F:4-amino-4-deoxychorismate lyase activity"/>
    <property type="evidence" value="ECO:0007669"/>
    <property type="project" value="UniProtKB-EC"/>
</dbReference>
<dbReference type="Gene3D" id="3.20.10.10">
    <property type="entry name" value="D-amino Acid Aminotransferase, subunit A, domain 2"/>
    <property type="match status" value="1"/>
</dbReference>
<keyword evidence="3" id="KW-1185">Reference proteome</keyword>
<evidence type="ECO:0000256" key="1">
    <source>
        <dbReference type="ARBA" id="ARBA00009320"/>
    </source>
</evidence>
<dbReference type="SUPFAM" id="SSF56752">
    <property type="entry name" value="D-aminoacid aminotransferase-like PLP-dependent enzymes"/>
    <property type="match status" value="1"/>
</dbReference>
<dbReference type="Proteomes" id="UP000703038">
    <property type="component" value="Unassembled WGS sequence"/>
</dbReference>
<dbReference type="InterPro" id="IPR043132">
    <property type="entry name" value="BCAT-like_C"/>
</dbReference>
<comment type="similarity">
    <text evidence="1">Belongs to the class-IV pyridoxal-phosphate-dependent aminotransferase family.</text>
</comment>
<dbReference type="InterPro" id="IPR050571">
    <property type="entry name" value="Class-IV_PLP-Dep_Aminotrnsfr"/>
</dbReference>
<proteinExistence type="inferred from homology"/>
<dbReference type="InterPro" id="IPR001544">
    <property type="entry name" value="Aminotrans_IV"/>
</dbReference>
<evidence type="ECO:0000313" key="2">
    <source>
        <dbReference type="EMBL" id="MBM7413552.1"/>
    </source>
</evidence>
<dbReference type="InterPro" id="IPR036038">
    <property type="entry name" value="Aminotransferase-like"/>
</dbReference>
<protein>
    <submittedName>
        <fullName evidence="2">4-amino-4-deoxychorismate lyase</fullName>
        <ecNumber evidence="2">4.1.3.38</ecNumber>
    </submittedName>
</protein>
<dbReference type="Gene3D" id="3.30.470.10">
    <property type="match status" value="1"/>
</dbReference>
<dbReference type="PANTHER" id="PTHR42743:SF11">
    <property type="entry name" value="AMINODEOXYCHORISMATE LYASE"/>
    <property type="match status" value="1"/>
</dbReference>
<dbReference type="PANTHER" id="PTHR42743">
    <property type="entry name" value="AMINO-ACID AMINOTRANSFERASE"/>
    <property type="match status" value="1"/>
</dbReference>
<dbReference type="Pfam" id="PF01063">
    <property type="entry name" value="Aminotran_4"/>
    <property type="match status" value="1"/>
</dbReference>
<sequence>MTSRVVVTLDGAVLDPTEPVLHADDLAAVRGDGIFETVLVREGRACRLDAHLARLTRSAAMLDLAEPDVDAWRRAVDVALAQWEKTGGGEGAMRLLLSRGREGADGTETALVMVSAVADRVTQSRAKGVSALTLNRGFSIDATQQSPWALLGAKTLSYATNMAALRHAAREGFDEVVFRSLEGQVLEGPRSSVLAVVDRRMITPPVEHGVLRGTTVDALFEIAGDAGFDCAHEPLRVADLILADSVWLISSVTLAARVHTLDTTYLKEMPSDRVVRELVDAAVAR</sequence>
<reference evidence="2 3" key="1">
    <citation type="submission" date="2021-01" db="EMBL/GenBank/DDBJ databases">
        <title>Genomics of switchgrass bacterial isolates.</title>
        <authorList>
            <person name="Shade A."/>
        </authorList>
    </citation>
    <scope>NUCLEOTIDE SEQUENCE [LARGE SCALE GENOMIC DNA]</scope>
    <source>
        <strain evidence="2 3">PvP111</strain>
    </source>
</reference>
<gene>
    <name evidence="2" type="ORF">JOE42_000285</name>
</gene>
<dbReference type="NCBIfam" id="NF005887">
    <property type="entry name" value="PRK07849.1-2"/>
    <property type="match status" value="1"/>
</dbReference>
<dbReference type="InterPro" id="IPR043131">
    <property type="entry name" value="BCAT-like_N"/>
</dbReference>
<dbReference type="EC" id="4.1.3.38" evidence="2"/>
<accession>A0ABS2KNK6</accession>
<comment type="caution">
    <text evidence="2">The sequence shown here is derived from an EMBL/GenBank/DDBJ whole genome shotgun (WGS) entry which is preliminary data.</text>
</comment>
<organism evidence="2 3">
    <name type="scientific">Rhodococcoides corynebacterioides</name>
    <dbReference type="NCBI Taxonomy" id="53972"/>
    <lineage>
        <taxon>Bacteria</taxon>
        <taxon>Bacillati</taxon>
        <taxon>Actinomycetota</taxon>
        <taxon>Actinomycetes</taxon>
        <taxon>Mycobacteriales</taxon>
        <taxon>Nocardiaceae</taxon>
        <taxon>Rhodococcoides</taxon>
    </lineage>
</organism>
<name>A0ABS2KNK6_9NOCA</name>
<dbReference type="EMBL" id="JAFBBK010000001">
    <property type="protein sequence ID" value="MBM7413552.1"/>
    <property type="molecule type" value="Genomic_DNA"/>
</dbReference>